<dbReference type="EMBL" id="CM042045">
    <property type="protein sequence ID" value="KAI3683754.1"/>
    <property type="molecule type" value="Genomic_DNA"/>
</dbReference>
<dbReference type="Proteomes" id="UP001056120">
    <property type="component" value="Linkage Group LG28"/>
</dbReference>
<accession>A0ACB8YDF9</accession>
<keyword evidence="2" id="KW-1185">Reference proteome</keyword>
<sequence>MVALLSLSHTEPLEQSQVRGGGLEAMDAYLFNLWELYKNSSSSERPKAAQKILDAVTNIAYLDSRIDMLGLILFGPLSRWSTLRSVRDKRLPIVDDQQCLKSTLRLFEKHCRVLKERSLEQSIANICNYVPEKAAIKEAIILVCGMHVTKVHDVVAEEVVCRNDSQGLCQCEKDDWRSIQKGPWSSVMSPYEQRFVDVNFLVGLNGFLTVTLDEGVSLHLYLHFYMSQGWRYSSIDTTLATVAVFLVSPYVICMHLSSPKLWPPTAPGQGPVDASGIQNDYYSTFHKKPNRNKLSKREYKASAGQSAAELASASSPEFEQWVINNAHRIKLHPKKRIWLRWR</sequence>
<name>A0ACB8YDF9_9ASTR</name>
<protein>
    <submittedName>
        <fullName evidence="1">Uncharacterized protein</fullName>
    </submittedName>
</protein>
<organism evidence="1 2">
    <name type="scientific">Smallanthus sonchifolius</name>
    <dbReference type="NCBI Taxonomy" id="185202"/>
    <lineage>
        <taxon>Eukaryota</taxon>
        <taxon>Viridiplantae</taxon>
        <taxon>Streptophyta</taxon>
        <taxon>Embryophyta</taxon>
        <taxon>Tracheophyta</taxon>
        <taxon>Spermatophyta</taxon>
        <taxon>Magnoliopsida</taxon>
        <taxon>eudicotyledons</taxon>
        <taxon>Gunneridae</taxon>
        <taxon>Pentapetalae</taxon>
        <taxon>asterids</taxon>
        <taxon>campanulids</taxon>
        <taxon>Asterales</taxon>
        <taxon>Asteraceae</taxon>
        <taxon>Asteroideae</taxon>
        <taxon>Heliantheae alliance</taxon>
        <taxon>Millerieae</taxon>
        <taxon>Smallanthus</taxon>
    </lineage>
</organism>
<gene>
    <name evidence="1" type="ORF">L1987_84269</name>
</gene>
<reference evidence="2" key="1">
    <citation type="journal article" date="2022" name="Mol. Ecol. Resour.">
        <title>The genomes of chicory, endive, great burdock and yacon provide insights into Asteraceae palaeo-polyploidization history and plant inulin production.</title>
        <authorList>
            <person name="Fan W."/>
            <person name="Wang S."/>
            <person name="Wang H."/>
            <person name="Wang A."/>
            <person name="Jiang F."/>
            <person name="Liu H."/>
            <person name="Zhao H."/>
            <person name="Xu D."/>
            <person name="Zhang Y."/>
        </authorList>
    </citation>
    <scope>NUCLEOTIDE SEQUENCE [LARGE SCALE GENOMIC DNA]</scope>
    <source>
        <strain evidence="2">cv. Yunnan</strain>
    </source>
</reference>
<evidence type="ECO:0000313" key="1">
    <source>
        <dbReference type="EMBL" id="KAI3683754.1"/>
    </source>
</evidence>
<comment type="caution">
    <text evidence="1">The sequence shown here is derived from an EMBL/GenBank/DDBJ whole genome shotgun (WGS) entry which is preliminary data.</text>
</comment>
<proteinExistence type="predicted"/>
<reference evidence="1 2" key="2">
    <citation type="journal article" date="2022" name="Mol. Ecol. Resour.">
        <title>The genomes of chicory, endive, great burdock and yacon provide insights into Asteraceae paleo-polyploidization history and plant inulin production.</title>
        <authorList>
            <person name="Fan W."/>
            <person name="Wang S."/>
            <person name="Wang H."/>
            <person name="Wang A."/>
            <person name="Jiang F."/>
            <person name="Liu H."/>
            <person name="Zhao H."/>
            <person name="Xu D."/>
            <person name="Zhang Y."/>
        </authorList>
    </citation>
    <scope>NUCLEOTIDE SEQUENCE [LARGE SCALE GENOMIC DNA]</scope>
    <source>
        <strain evidence="2">cv. Yunnan</strain>
        <tissue evidence="1">Leaves</tissue>
    </source>
</reference>
<evidence type="ECO:0000313" key="2">
    <source>
        <dbReference type="Proteomes" id="UP001056120"/>
    </source>
</evidence>